<dbReference type="Gene3D" id="3.30.2070.10">
    <property type="entry name" value="Formate dehydrogenase/DMSO reductase"/>
    <property type="match status" value="1"/>
</dbReference>
<evidence type="ECO:0000313" key="8">
    <source>
        <dbReference type="Proteomes" id="UP000319836"/>
    </source>
</evidence>
<proteinExistence type="predicted"/>
<protein>
    <recommendedName>
        <fullName evidence="6">Molybdopterin oxidoreductase domain-containing protein</fullName>
    </recommendedName>
</protein>
<evidence type="ECO:0000256" key="4">
    <source>
        <dbReference type="ARBA" id="ARBA00023002"/>
    </source>
</evidence>
<keyword evidence="1" id="KW-0408">Iron</keyword>
<dbReference type="GO" id="GO:0051539">
    <property type="term" value="F:4 iron, 4 sulfur cluster binding"/>
    <property type="evidence" value="ECO:0007669"/>
    <property type="project" value="UniProtKB-KW"/>
</dbReference>
<dbReference type="AlphaFoldDB" id="A0A538U6N6"/>
<name>A0A538U6N6_UNCEI</name>
<dbReference type="InterPro" id="IPR006656">
    <property type="entry name" value="Mopterin_OxRdtase"/>
</dbReference>
<feature type="region of interest" description="Disordered" evidence="5">
    <location>
        <begin position="488"/>
        <end position="513"/>
    </location>
</feature>
<dbReference type="Pfam" id="PF00384">
    <property type="entry name" value="Molybdopterin"/>
    <property type="match status" value="1"/>
</dbReference>
<dbReference type="Gene3D" id="3.40.228.10">
    <property type="entry name" value="Dimethylsulfoxide Reductase, domain 2"/>
    <property type="match status" value="1"/>
</dbReference>
<evidence type="ECO:0000313" key="7">
    <source>
        <dbReference type="EMBL" id="TMQ71550.1"/>
    </source>
</evidence>
<dbReference type="PANTHER" id="PTHR43742:SF9">
    <property type="entry name" value="TETRATHIONATE REDUCTASE SUBUNIT A"/>
    <property type="match status" value="1"/>
</dbReference>
<accession>A0A538U6N6</accession>
<sequence length="513" mass="54244">GQAALQGLYDPDRVRGPMLKRGGAWTPVSWDDALQTASAKLAEARSGGKSIALVTDNQTGSFQRLSEAWAAAAGGAHLVYEPFSHHALREANRRTFGVAAIPNYDFARANGVISFGADFLETWINPVGFARGFAAMRARPESFFVTVEPRLSNTGANADEWVAVRPGGEMAVALGMAQVILERGMEWGLGPGVAEHAALLDAVKDWTPEAVERRTDVPAATVKRLAETFAKARPGLAVAGGVASQSELAVAMIAAVNLLNYVAGNVGQTIRFDRTFNYEAVASLSELQRLAGQMADGSVGALVVYGANPIYAAPRWVGVAGAIGKVPFRISLSPVLDETSDACDLILPSLHALESLGDAEPMRGVYSLVQPSMKPLPMFDARAAGDTLIALAKGAGFGAFPASFGDYLKGEWKAQHAKFGQGQDFDTFWDRMVASGGVWEEVSGTTPGWKTTPAFAAPELRGTGEMALIVYPSPNLFDGRGANKGWLQSIPTPRPSSGCIPAIRSRSRPSPAA</sequence>
<dbReference type="InterPro" id="IPR050612">
    <property type="entry name" value="Prok_Mopterin_Oxidored"/>
</dbReference>
<evidence type="ECO:0000256" key="3">
    <source>
        <dbReference type="ARBA" id="ARBA00022729"/>
    </source>
</evidence>
<dbReference type="Gene3D" id="3.40.50.740">
    <property type="match status" value="1"/>
</dbReference>
<gene>
    <name evidence="7" type="ORF">E6K80_05290</name>
</gene>
<feature type="non-terminal residue" evidence="7">
    <location>
        <position position="1"/>
    </location>
</feature>
<evidence type="ECO:0000256" key="2">
    <source>
        <dbReference type="ARBA" id="ARBA00022505"/>
    </source>
</evidence>
<feature type="domain" description="Molybdopterin oxidoreductase" evidence="6">
    <location>
        <begin position="13"/>
        <end position="375"/>
    </location>
</feature>
<dbReference type="EMBL" id="VBPA01000117">
    <property type="protein sequence ID" value="TMQ71550.1"/>
    <property type="molecule type" value="Genomic_DNA"/>
</dbReference>
<evidence type="ECO:0000259" key="6">
    <source>
        <dbReference type="Pfam" id="PF00384"/>
    </source>
</evidence>
<keyword evidence="1" id="KW-0004">4Fe-4S</keyword>
<keyword evidence="1" id="KW-0411">Iron-sulfur</keyword>
<dbReference type="GO" id="GO:0016491">
    <property type="term" value="F:oxidoreductase activity"/>
    <property type="evidence" value="ECO:0007669"/>
    <property type="project" value="UniProtKB-KW"/>
</dbReference>
<keyword evidence="1" id="KW-0479">Metal-binding</keyword>
<dbReference type="PANTHER" id="PTHR43742">
    <property type="entry name" value="TRIMETHYLAMINE-N-OXIDE REDUCTASE"/>
    <property type="match status" value="1"/>
</dbReference>
<reference evidence="7 8" key="1">
    <citation type="journal article" date="2019" name="Nat. Microbiol.">
        <title>Mediterranean grassland soil C-N compound turnover is dependent on rainfall and depth, and is mediated by genomically divergent microorganisms.</title>
        <authorList>
            <person name="Diamond S."/>
            <person name="Andeer P.F."/>
            <person name="Li Z."/>
            <person name="Crits-Christoph A."/>
            <person name="Burstein D."/>
            <person name="Anantharaman K."/>
            <person name="Lane K.R."/>
            <person name="Thomas B.C."/>
            <person name="Pan C."/>
            <person name="Northen T.R."/>
            <person name="Banfield J.F."/>
        </authorList>
    </citation>
    <scope>NUCLEOTIDE SEQUENCE [LARGE SCALE GENOMIC DNA]</scope>
    <source>
        <strain evidence="7">WS_10</strain>
    </source>
</reference>
<keyword evidence="3" id="KW-0732">Signal</keyword>
<evidence type="ECO:0000256" key="5">
    <source>
        <dbReference type="SAM" id="MobiDB-lite"/>
    </source>
</evidence>
<dbReference type="Proteomes" id="UP000319836">
    <property type="component" value="Unassembled WGS sequence"/>
</dbReference>
<keyword evidence="4" id="KW-0560">Oxidoreductase</keyword>
<dbReference type="SUPFAM" id="SSF53706">
    <property type="entry name" value="Formate dehydrogenase/DMSO reductase, domains 1-3"/>
    <property type="match status" value="1"/>
</dbReference>
<evidence type="ECO:0000256" key="1">
    <source>
        <dbReference type="ARBA" id="ARBA00022485"/>
    </source>
</evidence>
<comment type="caution">
    <text evidence="7">The sequence shown here is derived from an EMBL/GenBank/DDBJ whole genome shotgun (WGS) entry which is preliminary data.</text>
</comment>
<keyword evidence="2" id="KW-0500">Molybdenum</keyword>
<organism evidence="7 8">
    <name type="scientific">Eiseniibacteriota bacterium</name>
    <dbReference type="NCBI Taxonomy" id="2212470"/>
    <lineage>
        <taxon>Bacteria</taxon>
        <taxon>Candidatus Eiseniibacteriota</taxon>
    </lineage>
</organism>